<reference evidence="1 2" key="1">
    <citation type="submission" date="2018-01" db="EMBL/GenBank/DDBJ databases">
        <title>Whole genome sequencing of Histamine producing bacteria.</title>
        <authorList>
            <person name="Butler K."/>
        </authorList>
    </citation>
    <scope>NUCLEOTIDE SEQUENCE [LARGE SCALE GENOMIC DNA]</scope>
    <source>
        <strain evidence="1 2">FS-7.2</strain>
    </source>
</reference>
<gene>
    <name evidence="1" type="ORF">C9J27_04355</name>
</gene>
<accession>A0A2T3KKW9</accession>
<dbReference type="Proteomes" id="UP000241426">
    <property type="component" value="Unassembled WGS sequence"/>
</dbReference>
<protein>
    <submittedName>
        <fullName evidence="1">Uncharacterized protein</fullName>
    </submittedName>
</protein>
<proteinExistence type="predicted"/>
<name>A0A2T3KKW9_9GAMM</name>
<evidence type="ECO:0000313" key="1">
    <source>
        <dbReference type="EMBL" id="PSV00365.1"/>
    </source>
</evidence>
<dbReference type="RefSeq" id="WP_107288995.1">
    <property type="nucleotide sequence ID" value="NZ_PYNF01000003.1"/>
</dbReference>
<sequence>MTKMIISCDYECLKQEKLARQRRYVENIENKNLRRKRRHESGKVRTSKAVLVRFAFDNEYIA</sequence>
<evidence type="ECO:0000313" key="2">
    <source>
        <dbReference type="Proteomes" id="UP000241426"/>
    </source>
</evidence>
<comment type="caution">
    <text evidence="1">The sequence shown here is derived from an EMBL/GenBank/DDBJ whole genome shotgun (WGS) entry which is preliminary data.</text>
</comment>
<organism evidence="1 2">
    <name type="scientific">Photobacterium kishitanii</name>
    <dbReference type="NCBI Taxonomy" id="318456"/>
    <lineage>
        <taxon>Bacteria</taxon>
        <taxon>Pseudomonadati</taxon>
        <taxon>Pseudomonadota</taxon>
        <taxon>Gammaproteobacteria</taxon>
        <taxon>Vibrionales</taxon>
        <taxon>Vibrionaceae</taxon>
        <taxon>Photobacterium</taxon>
    </lineage>
</organism>
<dbReference type="EMBL" id="PYNF01000003">
    <property type="protein sequence ID" value="PSV00365.1"/>
    <property type="molecule type" value="Genomic_DNA"/>
</dbReference>
<dbReference type="AlphaFoldDB" id="A0A2T3KKW9"/>